<dbReference type="EMBL" id="OBEI01000008">
    <property type="protein sequence ID" value="SNZ09993.1"/>
    <property type="molecule type" value="Genomic_DNA"/>
</dbReference>
<dbReference type="GO" id="GO:0016787">
    <property type="term" value="F:hydrolase activity"/>
    <property type="evidence" value="ECO:0007669"/>
    <property type="project" value="UniProtKB-KW"/>
</dbReference>
<dbReference type="PANTHER" id="PTHR46233:SF3">
    <property type="entry name" value="HYDROXYACYLGLUTATHIONE HYDROLASE GLOC"/>
    <property type="match status" value="1"/>
</dbReference>
<keyword evidence="7" id="KW-1185">Reference proteome</keyword>
<dbReference type="InterPro" id="IPR036866">
    <property type="entry name" value="RibonucZ/Hydroxyglut_hydro"/>
</dbReference>
<evidence type="ECO:0000256" key="3">
    <source>
        <dbReference type="ARBA" id="ARBA00022801"/>
    </source>
</evidence>
<evidence type="ECO:0000256" key="4">
    <source>
        <dbReference type="ARBA" id="ARBA00022833"/>
    </source>
</evidence>
<proteinExistence type="predicted"/>
<keyword evidence="3" id="KW-0378">Hydrolase</keyword>
<reference evidence="7" key="1">
    <citation type="submission" date="2017-09" db="EMBL/GenBank/DDBJ databases">
        <authorList>
            <person name="Varghese N."/>
            <person name="Submissions S."/>
        </authorList>
    </citation>
    <scope>NUCLEOTIDE SEQUENCE [LARGE SCALE GENOMIC DNA]</scope>
    <source>
        <strain evidence="7">DSM 15103</strain>
    </source>
</reference>
<dbReference type="Pfam" id="PF00753">
    <property type="entry name" value="Lactamase_B"/>
    <property type="match status" value="1"/>
</dbReference>
<feature type="domain" description="Metallo-beta-lactamase" evidence="5">
    <location>
        <begin position="11"/>
        <end position="187"/>
    </location>
</feature>
<organism evidence="6 7">
    <name type="scientific">Persephonella hydrogeniphila</name>
    <dbReference type="NCBI Taxonomy" id="198703"/>
    <lineage>
        <taxon>Bacteria</taxon>
        <taxon>Pseudomonadati</taxon>
        <taxon>Aquificota</taxon>
        <taxon>Aquificia</taxon>
        <taxon>Aquificales</taxon>
        <taxon>Hydrogenothermaceae</taxon>
        <taxon>Persephonella</taxon>
    </lineage>
</organism>
<name>A0A285NM43_9AQUI</name>
<evidence type="ECO:0000259" key="5">
    <source>
        <dbReference type="SMART" id="SM00849"/>
    </source>
</evidence>
<evidence type="ECO:0000313" key="7">
    <source>
        <dbReference type="Proteomes" id="UP000219036"/>
    </source>
</evidence>
<dbReference type="Proteomes" id="UP000219036">
    <property type="component" value="Unassembled WGS sequence"/>
</dbReference>
<evidence type="ECO:0000313" key="6">
    <source>
        <dbReference type="EMBL" id="SNZ09993.1"/>
    </source>
</evidence>
<keyword evidence="2" id="KW-0479">Metal-binding</keyword>
<dbReference type="OrthoDB" id="9802248at2"/>
<dbReference type="SUPFAM" id="SSF56281">
    <property type="entry name" value="Metallo-hydrolase/oxidoreductase"/>
    <property type="match status" value="1"/>
</dbReference>
<keyword evidence="4" id="KW-0862">Zinc</keyword>
<dbReference type="SMART" id="SM00849">
    <property type="entry name" value="Lactamase_B"/>
    <property type="match status" value="1"/>
</dbReference>
<accession>A0A285NM43</accession>
<dbReference type="RefSeq" id="WP_097000857.1">
    <property type="nucleotide sequence ID" value="NZ_OBEI01000008.1"/>
</dbReference>
<sequence length="212" mass="23596">MIKVLTVGPLEENTIIVIDEDTSEALVVDPGAEGKRIAEELEKYNLRYILATHGHLDHVGQVGFLKEIFDVPFLMNEKDLFLINNDIFPGFAQMIGAYKCPDPDKVIKEGDTVSFGRFSLKVIETPGHTPGSICFYDEKNQFVITGDTLFKGSIGRTDLPGGDMKQMEKSLKKLMELPDDTDVIPGHGDTTKIGTERKTNPYITGIHRLGLW</sequence>
<comment type="cofactor">
    <cofactor evidence="1">
        <name>Zn(2+)</name>
        <dbReference type="ChEBI" id="CHEBI:29105"/>
    </cofactor>
</comment>
<dbReference type="PANTHER" id="PTHR46233">
    <property type="entry name" value="HYDROXYACYLGLUTATHIONE HYDROLASE GLOC"/>
    <property type="match status" value="1"/>
</dbReference>
<dbReference type="InterPro" id="IPR001279">
    <property type="entry name" value="Metallo-B-lactamas"/>
</dbReference>
<evidence type="ECO:0000256" key="2">
    <source>
        <dbReference type="ARBA" id="ARBA00022723"/>
    </source>
</evidence>
<dbReference type="Gene3D" id="3.60.15.10">
    <property type="entry name" value="Ribonuclease Z/Hydroxyacylglutathione hydrolase-like"/>
    <property type="match status" value="1"/>
</dbReference>
<protein>
    <submittedName>
        <fullName evidence="6">Glyoxylase, beta-lactamase superfamily II</fullName>
    </submittedName>
</protein>
<dbReference type="AlphaFoldDB" id="A0A285NM43"/>
<dbReference type="GO" id="GO:0046872">
    <property type="term" value="F:metal ion binding"/>
    <property type="evidence" value="ECO:0007669"/>
    <property type="project" value="UniProtKB-KW"/>
</dbReference>
<gene>
    <name evidence="6" type="ORF">SAMN06265182_1702</name>
</gene>
<evidence type="ECO:0000256" key="1">
    <source>
        <dbReference type="ARBA" id="ARBA00001947"/>
    </source>
</evidence>
<dbReference type="InterPro" id="IPR051453">
    <property type="entry name" value="MBL_Glyoxalase_II"/>
</dbReference>